<organism evidence="1 2">
    <name type="scientific">Streptomyces paromomycinus</name>
    <name type="common">Streptomyces rimosus subsp. paromomycinus</name>
    <dbReference type="NCBI Taxonomy" id="92743"/>
    <lineage>
        <taxon>Bacteria</taxon>
        <taxon>Bacillati</taxon>
        <taxon>Actinomycetota</taxon>
        <taxon>Actinomycetes</taxon>
        <taxon>Kitasatosporales</taxon>
        <taxon>Streptomycetaceae</taxon>
        <taxon>Streptomyces</taxon>
    </lineage>
</organism>
<dbReference type="AlphaFoldDB" id="A0A401W474"/>
<name>A0A401W474_STREY</name>
<dbReference type="Proteomes" id="UP000286746">
    <property type="component" value="Unassembled WGS sequence"/>
</dbReference>
<evidence type="ECO:0000313" key="1">
    <source>
        <dbReference type="EMBL" id="GCD44106.1"/>
    </source>
</evidence>
<dbReference type="RefSeq" id="WP_125055063.1">
    <property type="nucleotide sequence ID" value="NZ_BHZD01000001.1"/>
</dbReference>
<accession>A0A401W474</accession>
<proteinExistence type="predicted"/>
<keyword evidence="2" id="KW-1185">Reference proteome</keyword>
<reference evidence="1 2" key="1">
    <citation type="submission" date="2018-11" db="EMBL/GenBank/DDBJ databases">
        <title>Whole genome sequence of Streptomyces paromomycinus NBRC 15454(T).</title>
        <authorList>
            <person name="Komaki H."/>
            <person name="Tamura T."/>
        </authorList>
    </citation>
    <scope>NUCLEOTIDE SEQUENCE [LARGE SCALE GENOMIC DNA]</scope>
    <source>
        <strain evidence="1 2">NBRC 15454</strain>
    </source>
</reference>
<evidence type="ECO:0008006" key="3">
    <source>
        <dbReference type="Google" id="ProtNLM"/>
    </source>
</evidence>
<evidence type="ECO:0000313" key="2">
    <source>
        <dbReference type="Proteomes" id="UP000286746"/>
    </source>
</evidence>
<comment type="caution">
    <text evidence="1">The sequence shown here is derived from an EMBL/GenBank/DDBJ whole genome shotgun (WGS) entry which is preliminary data.</text>
</comment>
<gene>
    <name evidence="1" type="ORF">GKJPGBOP_03795</name>
</gene>
<protein>
    <recommendedName>
        <fullName evidence="3">Roadblock/LC7 domain-containing protein</fullName>
    </recommendedName>
</protein>
<dbReference type="EMBL" id="BHZD01000001">
    <property type="protein sequence ID" value="GCD44106.1"/>
    <property type="molecule type" value="Genomic_DNA"/>
</dbReference>
<sequence length="124" mass="13438">MAGIEETLRDLVGLEGVLGASIVDYFSRLTLGAVGDPAGPDLEAAARGDTDVVRAKLSTLELIGYRPERIEDIVVTLDDAFHLIRPLTRRSCQGIFVYLVLDRAGGDLEAARESLRKVEAELDV</sequence>